<organism evidence="1 2">
    <name type="scientific">Vreelandella rituensis</name>
    <dbReference type="NCBI Taxonomy" id="2282306"/>
    <lineage>
        <taxon>Bacteria</taxon>
        <taxon>Pseudomonadati</taxon>
        <taxon>Pseudomonadota</taxon>
        <taxon>Gammaproteobacteria</taxon>
        <taxon>Oceanospirillales</taxon>
        <taxon>Halomonadaceae</taxon>
        <taxon>Vreelandella</taxon>
    </lineage>
</organism>
<dbReference type="AlphaFoldDB" id="A0A368U9S0"/>
<dbReference type="Proteomes" id="UP000253204">
    <property type="component" value="Unassembled WGS sequence"/>
</dbReference>
<evidence type="ECO:0000313" key="2">
    <source>
        <dbReference type="Proteomes" id="UP000253204"/>
    </source>
</evidence>
<dbReference type="RefSeq" id="WP_114485188.1">
    <property type="nucleotide sequence ID" value="NZ_CBCSHM010000001.1"/>
</dbReference>
<proteinExistence type="predicted"/>
<keyword evidence="2" id="KW-1185">Reference proteome</keyword>
<sequence>MPTANTQQHASIAMPSRPYLWMDTQGQIHRLGRASNTSDASLSLHRRGINEDGWLAVFDADVISQWAKALTQGSDNPYFLLDTDGNLHPITGANDFETACVATDDMAHVMPLWVADQETAKNWLAVMAAQ</sequence>
<reference evidence="1 2" key="1">
    <citation type="submission" date="2018-07" db="EMBL/GenBank/DDBJ databases">
        <title>Halomonas rutogse sp. nov., isolated from Lake TangqianCo on Tibetan Plateau.</title>
        <authorList>
            <person name="Lu H."/>
            <person name="Xing P."/>
            <person name="Wu Q."/>
        </authorList>
    </citation>
    <scope>NUCLEOTIDE SEQUENCE [LARGE SCALE GENOMIC DNA]</scope>
    <source>
        <strain evidence="1 2">TQ8S</strain>
    </source>
</reference>
<protein>
    <submittedName>
        <fullName evidence="1">Uncharacterized protein</fullName>
    </submittedName>
</protein>
<gene>
    <name evidence="1" type="ORF">DU506_01500</name>
</gene>
<name>A0A368U9S0_9GAMM</name>
<accession>A0A368U9S0</accession>
<comment type="caution">
    <text evidence="1">The sequence shown here is derived from an EMBL/GenBank/DDBJ whole genome shotgun (WGS) entry which is preliminary data.</text>
</comment>
<evidence type="ECO:0000313" key="1">
    <source>
        <dbReference type="EMBL" id="RCV93860.1"/>
    </source>
</evidence>
<dbReference type="EMBL" id="QPIJ01000001">
    <property type="protein sequence ID" value="RCV93860.1"/>
    <property type="molecule type" value="Genomic_DNA"/>
</dbReference>